<evidence type="ECO:0000313" key="1">
    <source>
        <dbReference type="EMBL" id="ANN65435.1"/>
    </source>
</evidence>
<accession>A0A193FS56</accession>
<dbReference type="GO" id="GO:0046421">
    <property type="term" value="F:methylisocitrate lyase activity"/>
    <property type="evidence" value="ECO:0007669"/>
    <property type="project" value="TreeGrafter"/>
</dbReference>
<dbReference type="Pfam" id="PF13714">
    <property type="entry name" value="PEP_mutase"/>
    <property type="match status" value="1"/>
</dbReference>
<dbReference type="STRING" id="463025.BAU08_03170"/>
<dbReference type="SUPFAM" id="SSF51621">
    <property type="entry name" value="Phosphoenolpyruvate/pyruvate domain"/>
    <property type="match status" value="1"/>
</dbReference>
<dbReference type="EMBL" id="CP016171">
    <property type="protein sequence ID" value="ANN70465.1"/>
    <property type="molecule type" value="Genomic_DNA"/>
</dbReference>
<dbReference type="GO" id="GO:0019629">
    <property type="term" value="P:propionate catabolic process, 2-methylcitrate cycle"/>
    <property type="evidence" value="ECO:0007669"/>
    <property type="project" value="TreeGrafter"/>
</dbReference>
<name>A0A193FS56_9BORD</name>
<gene>
    <name evidence="1" type="ORF">BAU06_03205</name>
    <name evidence="2" type="ORF">BAU08_03170</name>
</gene>
<evidence type="ECO:0000313" key="2">
    <source>
        <dbReference type="EMBL" id="ANN70465.1"/>
    </source>
</evidence>
<dbReference type="AlphaFoldDB" id="A0A193FS56"/>
<dbReference type="RefSeq" id="WP_066344221.1">
    <property type="nucleotide sequence ID" value="NZ_CBCSFJ010000015.1"/>
</dbReference>
<evidence type="ECO:0000313" key="4">
    <source>
        <dbReference type="Proteomes" id="UP000092213"/>
    </source>
</evidence>
<dbReference type="PANTHER" id="PTHR42905">
    <property type="entry name" value="PHOSPHOENOLPYRUVATE CARBOXYLASE"/>
    <property type="match status" value="1"/>
</dbReference>
<dbReference type="KEGG" id="bbro:BAU06_03205"/>
<reference evidence="3 4" key="1">
    <citation type="submission" date="2016-06" db="EMBL/GenBank/DDBJ databases">
        <title>Complete genome sequences of Bordetella bronchialis and Bordetella flabilis.</title>
        <authorList>
            <person name="LiPuma J.J."/>
            <person name="Spilker T."/>
        </authorList>
    </citation>
    <scope>NUCLEOTIDE SEQUENCE [LARGE SCALE GENOMIC DNA]</scope>
    <source>
        <strain evidence="2 4">AU17976</strain>
        <strain evidence="1 3">AU3182</strain>
    </source>
</reference>
<dbReference type="InterPro" id="IPR040442">
    <property type="entry name" value="Pyrv_kinase-like_dom_sf"/>
</dbReference>
<dbReference type="Proteomes" id="UP000091897">
    <property type="component" value="Chromosome"/>
</dbReference>
<dbReference type="Proteomes" id="UP000092213">
    <property type="component" value="Chromosome"/>
</dbReference>
<dbReference type="EMBL" id="CP016170">
    <property type="protein sequence ID" value="ANN65435.1"/>
    <property type="molecule type" value="Genomic_DNA"/>
</dbReference>
<dbReference type="CDD" id="cd00377">
    <property type="entry name" value="ICL_PEPM"/>
    <property type="match status" value="1"/>
</dbReference>
<keyword evidence="3" id="KW-1185">Reference proteome</keyword>
<protein>
    <recommendedName>
        <fullName evidence="5">Oxaloacetate decarboxylase</fullName>
    </recommendedName>
</protein>
<dbReference type="Gene3D" id="3.20.20.60">
    <property type="entry name" value="Phosphoenolpyruvate-binding domains"/>
    <property type="match status" value="1"/>
</dbReference>
<dbReference type="InterPro" id="IPR039556">
    <property type="entry name" value="ICL/PEPM"/>
</dbReference>
<evidence type="ECO:0000313" key="3">
    <source>
        <dbReference type="Proteomes" id="UP000091897"/>
    </source>
</evidence>
<sequence length="290" mass="31334">MNVNDRRSRLRQILAGKECVLASSVADPLSARIGDELGVQVGVLGGSVASLAVLGAPDLIVLTLSELAEQTRRIARVAKLSLLVDADHGYGNALNVMRTVQELQDAGASGISIEDTLLPRAHGAPGPFQLITLEEGVDKIRAAVWARGDSGMAIFARTSALALEGVEGTIRRLRAYEQAGADALFIPWLKQRTDLDRIAQEVRLPIILAGGGPELLQDRQYLADRGVRIGFSGHRPYADAAQAFYDAVRTERQRLGCTVPERVAPGALMDRLSQVEVYERYIADYLAPGR</sequence>
<dbReference type="InterPro" id="IPR015813">
    <property type="entry name" value="Pyrv/PenolPyrv_kinase-like_dom"/>
</dbReference>
<proteinExistence type="predicted"/>
<dbReference type="PANTHER" id="PTHR42905:SF3">
    <property type="entry name" value="OXALOACETATE DECARBOXYLASE"/>
    <property type="match status" value="1"/>
</dbReference>
<evidence type="ECO:0008006" key="5">
    <source>
        <dbReference type="Google" id="ProtNLM"/>
    </source>
</evidence>
<organism evidence="2 4">
    <name type="scientific">Bordetella bronchialis</name>
    <dbReference type="NCBI Taxonomy" id="463025"/>
    <lineage>
        <taxon>Bacteria</taxon>
        <taxon>Pseudomonadati</taxon>
        <taxon>Pseudomonadota</taxon>
        <taxon>Betaproteobacteria</taxon>
        <taxon>Burkholderiales</taxon>
        <taxon>Alcaligenaceae</taxon>
        <taxon>Bordetella</taxon>
    </lineage>
</organism>